<evidence type="ECO:0000256" key="1">
    <source>
        <dbReference type="SAM" id="MobiDB-lite"/>
    </source>
</evidence>
<evidence type="ECO:0000313" key="2">
    <source>
        <dbReference type="EMBL" id="OJA21541.1"/>
    </source>
</evidence>
<reference evidence="2 3" key="1">
    <citation type="submission" date="2016-03" db="EMBL/GenBank/DDBJ databases">
        <title>Comparative genomics of the ectomycorrhizal sister species Rhizopogon vinicolor and Rhizopogon vesiculosus (Basidiomycota: Boletales) reveals a divergence of the mating type B locus.</title>
        <authorList>
            <person name="Mujic A.B."/>
            <person name="Kuo A."/>
            <person name="Tritt A."/>
            <person name="Lipzen A."/>
            <person name="Chen C."/>
            <person name="Johnson J."/>
            <person name="Sharma A."/>
            <person name="Barry K."/>
            <person name="Grigoriev I.V."/>
            <person name="Spatafora J.W."/>
        </authorList>
    </citation>
    <scope>NUCLEOTIDE SEQUENCE [LARGE SCALE GENOMIC DNA]</scope>
    <source>
        <strain evidence="2 3">AM-OR11-056</strain>
    </source>
</reference>
<sequence length="71" mass="7989">MYCGTFSADGRYILCGGSDDNITEWAVPEYVMLEDTPREQASDDSLPMDAPEEQMTNKARRDSHAKACFHL</sequence>
<evidence type="ECO:0000313" key="3">
    <source>
        <dbReference type="Proteomes" id="UP000183567"/>
    </source>
</evidence>
<accession>A0A1J8QKP6</accession>
<comment type="caution">
    <text evidence="2">The sequence shown here is derived from an EMBL/GenBank/DDBJ whole genome shotgun (WGS) entry which is preliminary data.</text>
</comment>
<name>A0A1J8QKP6_9AGAM</name>
<keyword evidence="3" id="KW-1185">Reference proteome</keyword>
<protein>
    <submittedName>
        <fullName evidence="2">Uncharacterized protein</fullName>
    </submittedName>
</protein>
<dbReference type="AlphaFoldDB" id="A0A1J8QKP6"/>
<feature type="region of interest" description="Disordered" evidence="1">
    <location>
        <begin position="36"/>
        <end position="71"/>
    </location>
</feature>
<dbReference type="EMBL" id="LVVM01000090">
    <property type="protein sequence ID" value="OJA21541.1"/>
    <property type="molecule type" value="Genomic_DNA"/>
</dbReference>
<organism evidence="2 3">
    <name type="scientific">Rhizopogon vesiculosus</name>
    <dbReference type="NCBI Taxonomy" id="180088"/>
    <lineage>
        <taxon>Eukaryota</taxon>
        <taxon>Fungi</taxon>
        <taxon>Dikarya</taxon>
        <taxon>Basidiomycota</taxon>
        <taxon>Agaricomycotina</taxon>
        <taxon>Agaricomycetes</taxon>
        <taxon>Agaricomycetidae</taxon>
        <taxon>Boletales</taxon>
        <taxon>Suillineae</taxon>
        <taxon>Rhizopogonaceae</taxon>
        <taxon>Rhizopogon</taxon>
    </lineage>
</organism>
<gene>
    <name evidence="2" type="ORF">AZE42_13963</name>
</gene>
<proteinExistence type="predicted"/>
<dbReference type="STRING" id="180088.A0A1J8QKP6"/>
<dbReference type="Proteomes" id="UP000183567">
    <property type="component" value="Unassembled WGS sequence"/>
</dbReference>